<protein>
    <submittedName>
        <fullName evidence="1">14741_t:CDS:1</fullName>
    </submittedName>
</protein>
<dbReference type="Proteomes" id="UP000789366">
    <property type="component" value="Unassembled WGS sequence"/>
</dbReference>
<comment type="caution">
    <text evidence="1">The sequence shown here is derived from an EMBL/GenBank/DDBJ whole genome shotgun (WGS) entry which is preliminary data.</text>
</comment>
<sequence length="360" mass="40907">MIITIKDIYRQAEKFSKLEKIKVGGWVKSVRAGKEKIFITLNDGSTLDNLQIIAERESPPGGLLEKVNFSSCLLVSGRLLLTPQRSQPFELVVSGSDLEIINSTADDYPLQKKNIPLNVVRESPHLRAKTNYFLVLFRLRHSISKAIHDFFHQEGFYYIPTPIITNNDAEGAGETFIITIDKKEPFFSQPANLTVSVDLQSEHEKYLCEHFDNNPVFITNYPADLKAFYMKDRVLSEVKNNPDKKTAACFDLLFPEIGELIGGSLREDNYQTLQEKAKQKSLNIDNLIKSPLSGIISKIYPNYAIQITNKEGLQVLVNIQLDRKNPMPLDKILQCEVREGEKVNPKTTLFVVYLEEQVIS</sequence>
<feature type="non-terminal residue" evidence="1">
    <location>
        <position position="360"/>
    </location>
</feature>
<name>A0ACA9LNE3_9GLOM</name>
<keyword evidence="2" id="KW-1185">Reference proteome</keyword>
<reference evidence="1" key="1">
    <citation type="submission" date="2021-06" db="EMBL/GenBank/DDBJ databases">
        <authorList>
            <person name="Kallberg Y."/>
            <person name="Tangrot J."/>
            <person name="Rosling A."/>
        </authorList>
    </citation>
    <scope>NUCLEOTIDE SEQUENCE</scope>
    <source>
        <strain evidence="1">28 12/20/2015</strain>
    </source>
</reference>
<accession>A0ACA9LNE3</accession>
<dbReference type="EMBL" id="CAJVPW010004375">
    <property type="protein sequence ID" value="CAG8539561.1"/>
    <property type="molecule type" value="Genomic_DNA"/>
</dbReference>
<gene>
    <name evidence="1" type="ORF">SPELUC_LOCUS4741</name>
</gene>
<evidence type="ECO:0000313" key="1">
    <source>
        <dbReference type="EMBL" id="CAG8539561.1"/>
    </source>
</evidence>
<organism evidence="1 2">
    <name type="scientific">Cetraspora pellucida</name>
    <dbReference type="NCBI Taxonomy" id="1433469"/>
    <lineage>
        <taxon>Eukaryota</taxon>
        <taxon>Fungi</taxon>
        <taxon>Fungi incertae sedis</taxon>
        <taxon>Mucoromycota</taxon>
        <taxon>Glomeromycotina</taxon>
        <taxon>Glomeromycetes</taxon>
        <taxon>Diversisporales</taxon>
        <taxon>Gigasporaceae</taxon>
        <taxon>Cetraspora</taxon>
    </lineage>
</organism>
<proteinExistence type="predicted"/>
<evidence type="ECO:0000313" key="2">
    <source>
        <dbReference type="Proteomes" id="UP000789366"/>
    </source>
</evidence>